<evidence type="ECO:0000256" key="2">
    <source>
        <dbReference type="ARBA" id="ARBA00022448"/>
    </source>
</evidence>
<dbReference type="Pfam" id="PF00593">
    <property type="entry name" value="TonB_dep_Rec_b-barrel"/>
    <property type="match status" value="1"/>
</dbReference>
<keyword evidence="13" id="KW-0675">Receptor</keyword>
<evidence type="ECO:0000256" key="10">
    <source>
        <dbReference type="SAM" id="SignalP"/>
    </source>
</evidence>
<dbReference type="InterPro" id="IPR036942">
    <property type="entry name" value="Beta-barrel_TonB_sf"/>
</dbReference>
<keyword evidence="7 8" id="KW-0998">Cell outer membrane</keyword>
<organism evidence="13 14">
    <name type="scientific">Caulobacter rhizosphaerae</name>
    <dbReference type="NCBI Taxonomy" id="2010972"/>
    <lineage>
        <taxon>Bacteria</taxon>
        <taxon>Pseudomonadati</taxon>
        <taxon>Pseudomonadota</taxon>
        <taxon>Alphaproteobacteria</taxon>
        <taxon>Caulobacterales</taxon>
        <taxon>Caulobacteraceae</taxon>
        <taxon>Caulobacter</taxon>
    </lineage>
</organism>
<evidence type="ECO:0000313" key="14">
    <source>
        <dbReference type="Proteomes" id="UP001262754"/>
    </source>
</evidence>
<sequence length="975" mass="105973">MIDKVHARLVGGVSTLALVLALGDVAQAGEAMTTASGQPAPAAEAPPVQAQDVPADGNAVTEVVVTGFRNSLQRALELKRSNTGVVDSILAEDIAKFPDNNLAESIQRIPGVAISRDQGEGRALSVRGLGPDFTRVRINGMEAQASTDGYGGANRGRGFDFNVFASELFNRIDVRKTPSADVEEGSLGATVDLTTGHPFDYKGFKLAASAQAGYNDQTEKTRPRLALLVSNTFADDRLGALFSIAYSKTAVNFQQSSSGLWNQGTGDGGWCRPTTGTGGLCDVPAAEFAHATEIYNLASAPTTYYPRFMRYVQGLGKTERLGLTGSLQWAPDEDTKVTLDGLFSRYKVNRDDWPLEAIGFSRGASQGGKPEMLVRDMILDADNTLQYGLFDNVDMRSEHNRDVFSTDFGQWTLNGEHKFGDKFSLDGVVGYSYSDFDNFNDISTQIDRFNVDGYSIDIRPKGQYLPAISYGFDVTNPALWYFGPTVTQPGGTGPTGPEIRLRPNYTDNSYKTVQLNGKYALSDGFSIRAGANWKQYDFNAQSYRYALGEANFPAIPSGYTIQSLTEQFCGLGNMKVPSPTPTCWTTPNIDAFAAAYDIYGDTGRTALSQSVASVRGENRSVREEDRTGYLMANFDQGLGTWRVRGDLGVRYVETKQTSTFYTNVPTTVNPAGFVQTTVERAYDDTLPSMNLVAEPNDKLLIRFSAAKVMARPALGNLAAATTVSVAGGSRSVSTGNANLDPYRAKTADFSVEWYPKPGVILSAGLFYKKISTYVQTITTVAPYSSTGLPVSLLDGTGVNANDDFSITNVVNTPGGPLKGLELNYQQPLDFLPKALRGFGLLANYTYVDSDIDYFASTAAGAQTISAPLLNLSKNAYNATLYYERGKAQARISVNYRDKYLTAVPGRYNQDVQGNLSTTFLDGSASYKVSDQLSFSIDALNLTNEKDISYVDSKTQRFENYRIGGRQFYLGVRYTY</sequence>
<dbReference type="PANTHER" id="PTHR40980:SF3">
    <property type="entry name" value="TONB-DEPENDENT RECEPTOR-LIKE BETA-BARREL DOMAIN-CONTAINING PROTEIN"/>
    <property type="match status" value="1"/>
</dbReference>
<keyword evidence="14" id="KW-1185">Reference proteome</keyword>
<dbReference type="CDD" id="cd01347">
    <property type="entry name" value="ligand_gated_channel"/>
    <property type="match status" value="1"/>
</dbReference>
<dbReference type="InterPro" id="IPR000531">
    <property type="entry name" value="Beta-barrel_TonB"/>
</dbReference>
<keyword evidence="6 8" id="KW-0472">Membrane</keyword>
<evidence type="ECO:0000256" key="7">
    <source>
        <dbReference type="ARBA" id="ARBA00023237"/>
    </source>
</evidence>
<keyword evidence="2 8" id="KW-0813">Transport</keyword>
<evidence type="ECO:0000259" key="12">
    <source>
        <dbReference type="Pfam" id="PF07715"/>
    </source>
</evidence>
<dbReference type="PROSITE" id="PS52016">
    <property type="entry name" value="TONB_DEPENDENT_REC_3"/>
    <property type="match status" value="1"/>
</dbReference>
<gene>
    <name evidence="13" type="ORF">J2800_003164</name>
</gene>
<evidence type="ECO:0000256" key="4">
    <source>
        <dbReference type="ARBA" id="ARBA00022692"/>
    </source>
</evidence>
<evidence type="ECO:0000256" key="1">
    <source>
        <dbReference type="ARBA" id="ARBA00004571"/>
    </source>
</evidence>
<evidence type="ECO:0000256" key="9">
    <source>
        <dbReference type="RuleBase" id="RU003357"/>
    </source>
</evidence>
<dbReference type="EMBL" id="JAVDRL010000009">
    <property type="protein sequence ID" value="MDR6532406.1"/>
    <property type="molecule type" value="Genomic_DNA"/>
</dbReference>
<evidence type="ECO:0000313" key="13">
    <source>
        <dbReference type="EMBL" id="MDR6532406.1"/>
    </source>
</evidence>
<evidence type="ECO:0000256" key="8">
    <source>
        <dbReference type="PROSITE-ProRule" id="PRU01360"/>
    </source>
</evidence>
<feature type="chain" id="PRO_5047454348" evidence="10">
    <location>
        <begin position="29"/>
        <end position="975"/>
    </location>
</feature>
<evidence type="ECO:0000256" key="3">
    <source>
        <dbReference type="ARBA" id="ARBA00022452"/>
    </source>
</evidence>
<dbReference type="RefSeq" id="WP_310032928.1">
    <property type="nucleotide sequence ID" value="NZ_JAVDRL010000009.1"/>
</dbReference>
<dbReference type="Gene3D" id="2.170.130.10">
    <property type="entry name" value="TonB-dependent receptor, plug domain"/>
    <property type="match status" value="1"/>
</dbReference>
<evidence type="ECO:0000256" key="5">
    <source>
        <dbReference type="ARBA" id="ARBA00023077"/>
    </source>
</evidence>
<dbReference type="NCBIfam" id="TIGR01782">
    <property type="entry name" value="TonB-Xanth-Caul"/>
    <property type="match status" value="1"/>
</dbReference>
<dbReference type="InterPro" id="IPR037066">
    <property type="entry name" value="Plug_dom_sf"/>
</dbReference>
<dbReference type="InterPro" id="IPR010104">
    <property type="entry name" value="TonB_rcpt_bac"/>
</dbReference>
<reference evidence="13 14" key="1">
    <citation type="submission" date="2023-07" db="EMBL/GenBank/DDBJ databases">
        <title>Sorghum-associated microbial communities from plants grown in Nebraska, USA.</title>
        <authorList>
            <person name="Schachtman D."/>
        </authorList>
    </citation>
    <scope>NUCLEOTIDE SEQUENCE [LARGE SCALE GENOMIC DNA]</scope>
    <source>
        <strain evidence="13 14">DS2154</strain>
    </source>
</reference>
<comment type="similarity">
    <text evidence="8 9">Belongs to the TonB-dependent receptor family.</text>
</comment>
<dbReference type="Pfam" id="PF07715">
    <property type="entry name" value="Plug"/>
    <property type="match status" value="1"/>
</dbReference>
<dbReference type="PANTHER" id="PTHR40980">
    <property type="entry name" value="PLUG DOMAIN-CONTAINING PROTEIN"/>
    <property type="match status" value="1"/>
</dbReference>
<accession>A0ABU1N2U8</accession>
<dbReference type="InterPro" id="IPR039426">
    <property type="entry name" value="TonB-dep_rcpt-like"/>
</dbReference>
<keyword evidence="3 8" id="KW-1134">Transmembrane beta strand</keyword>
<dbReference type="InterPro" id="IPR012910">
    <property type="entry name" value="Plug_dom"/>
</dbReference>
<dbReference type="Gene3D" id="2.40.170.20">
    <property type="entry name" value="TonB-dependent receptor, beta-barrel domain"/>
    <property type="match status" value="1"/>
</dbReference>
<name>A0ABU1N2U8_9CAUL</name>
<evidence type="ECO:0000256" key="6">
    <source>
        <dbReference type="ARBA" id="ARBA00023136"/>
    </source>
</evidence>
<feature type="domain" description="TonB-dependent receptor plug" evidence="12">
    <location>
        <begin position="79"/>
        <end position="189"/>
    </location>
</feature>
<feature type="signal peptide" evidence="10">
    <location>
        <begin position="1"/>
        <end position="28"/>
    </location>
</feature>
<comment type="subcellular location">
    <subcellularLocation>
        <location evidence="1 8">Cell outer membrane</location>
        <topology evidence="1 8">Multi-pass membrane protein</topology>
    </subcellularLocation>
</comment>
<comment type="caution">
    <text evidence="13">The sequence shown here is derived from an EMBL/GenBank/DDBJ whole genome shotgun (WGS) entry which is preliminary data.</text>
</comment>
<protein>
    <submittedName>
        <fullName evidence="13">TonB-dependent receptor</fullName>
    </submittedName>
</protein>
<keyword evidence="10" id="KW-0732">Signal</keyword>
<proteinExistence type="inferred from homology"/>
<keyword evidence="4 8" id="KW-0812">Transmembrane</keyword>
<evidence type="ECO:0000259" key="11">
    <source>
        <dbReference type="Pfam" id="PF00593"/>
    </source>
</evidence>
<feature type="domain" description="TonB-dependent receptor-like beta-barrel" evidence="11">
    <location>
        <begin position="483"/>
        <end position="941"/>
    </location>
</feature>
<keyword evidence="5 9" id="KW-0798">TonB box</keyword>
<dbReference type="Proteomes" id="UP001262754">
    <property type="component" value="Unassembled WGS sequence"/>
</dbReference>
<dbReference type="SUPFAM" id="SSF56935">
    <property type="entry name" value="Porins"/>
    <property type="match status" value="1"/>
</dbReference>